<dbReference type="NCBIfam" id="TIGR00621">
    <property type="entry name" value="ssb"/>
    <property type="match status" value="1"/>
</dbReference>
<dbReference type="SUPFAM" id="SSF50249">
    <property type="entry name" value="Nucleic acid-binding proteins"/>
    <property type="match status" value="1"/>
</dbReference>
<keyword evidence="1 3" id="KW-0238">DNA-binding</keyword>
<evidence type="ECO:0000313" key="3">
    <source>
        <dbReference type="EMBL" id="CAB0594017.1"/>
    </source>
</evidence>
<feature type="region of interest" description="Disordered" evidence="2">
    <location>
        <begin position="117"/>
        <end position="165"/>
    </location>
</feature>
<dbReference type="InterPro" id="IPR012340">
    <property type="entry name" value="NA-bd_OB-fold"/>
</dbReference>
<reference evidence="3 4" key="1">
    <citation type="submission" date="2020-02" db="EMBL/GenBank/DDBJ databases">
        <authorList>
            <person name="Brisse S."/>
        </authorList>
    </citation>
    <scope>NUCLEOTIDE SEQUENCE [LARGE SCALE GENOMIC DNA]</scope>
    <source>
        <strain evidence="3">CIP107547</strain>
    </source>
</reference>
<sequence length="165" mass="18170">MANETPLTIVGNLTADPELRFTQSGTAIATFTVASTPRKYNSQTGQWDDGNPLFMRCTAWNKMAENVSESLTKGTRVIVTGNLRTDTWKDKNTGENRSAINLDTTDVAPSLRYATTRVTRNPQNNQGGGGYQQKQQRQQNQQNDPWGGQQSGNAWGSTADDQPPF</sequence>
<name>A0A811G2L5_CORDP</name>
<protein>
    <recommendedName>
        <fullName evidence="1">Single-stranded DNA-binding protein</fullName>
        <shortName evidence="1">SSB</shortName>
    </recommendedName>
</protein>
<dbReference type="GO" id="GO:0009295">
    <property type="term" value="C:nucleoid"/>
    <property type="evidence" value="ECO:0007669"/>
    <property type="project" value="TreeGrafter"/>
</dbReference>
<dbReference type="EMBL" id="CADDAV010000010">
    <property type="protein sequence ID" value="CAB0594017.1"/>
    <property type="molecule type" value="Genomic_DNA"/>
</dbReference>
<dbReference type="CDD" id="cd04496">
    <property type="entry name" value="SSB_OBF"/>
    <property type="match status" value="1"/>
</dbReference>
<dbReference type="RefSeq" id="WP_088263257.1">
    <property type="nucleotide sequence ID" value="NZ_MSIH01000003.1"/>
</dbReference>
<evidence type="ECO:0000313" key="4">
    <source>
        <dbReference type="Proteomes" id="UP000480222"/>
    </source>
</evidence>
<accession>A0A811G2L5</accession>
<dbReference type="InterPro" id="IPR011344">
    <property type="entry name" value="ssDNA-bd"/>
</dbReference>
<dbReference type="GO" id="GO:0006260">
    <property type="term" value="P:DNA replication"/>
    <property type="evidence" value="ECO:0007669"/>
    <property type="project" value="InterPro"/>
</dbReference>
<dbReference type="AlphaFoldDB" id="A0A811G2L5"/>
<dbReference type="PROSITE" id="PS50935">
    <property type="entry name" value="SSB"/>
    <property type="match status" value="1"/>
</dbReference>
<gene>
    <name evidence="3" type="ORF">CIP107547_00899</name>
</gene>
<comment type="caution">
    <text evidence="3">The sequence shown here is derived from an EMBL/GenBank/DDBJ whole genome shotgun (WGS) entry which is preliminary data.</text>
</comment>
<comment type="subunit">
    <text evidence="1">Homotetramer.</text>
</comment>
<dbReference type="GO" id="GO:0003697">
    <property type="term" value="F:single-stranded DNA binding"/>
    <property type="evidence" value="ECO:0007669"/>
    <property type="project" value="UniProtKB-UniRule"/>
</dbReference>
<dbReference type="HAMAP" id="MF_00984">
    <property type="entry name" value="SSB"/>
    <property type="match status" value="1"/>
</dbReference>
<dbReference type="PANTHER" id="PTHR10302">
    <property type="entry name" value="SINGLE-STRANDED DNA-BINDING PROTEIN"/>
    <property type="match status" value="1"/>
</dbReference>
<evidence type="ECO:0000256" key="1">
    <source>
        <dbReference type="HAMAP-Rule" id="MF_00984"/>
    </source>
</evidence>
<dbReference type="Pfam" id="PF00436">
    <property type="entry name" value="SSB"/>
    <property type="match status" value="1"/>
</dbReference>
<comment type="caution">
    <text evidence="1">Lacks conserved residue(s) required for the propagation of feature annotation.</text>
</comment>
<feature type="compositionally biased region" description="Low complexity" evidence="2">
    <location>
        <begin position="132"/>
        <end position="143"/>
    </location>
</feature>
<evidence type="ECO:0000256" key="2">
    <source>
        <dbReference type="SAM" id="MobiDB-lite"/>
    </source>
</evidence>
<proteinExistence type="inferred from homology"/>
<dbReference type="PIRSF" id="PIRSF002070">
    <property type="entry name" value="SSB"/>
    <property type="match status" value="1"/>
</dbReference>
<dbReference type="PANTHER" id="PTHR10302:SF27">
    <property type="entry name" value="SINGLE-STRANDED DNA-BINDING PROTEIN"/>
    <property type="match status" value="1"/>
</dbReference>
<feature type="compositionally biased region" description="Polar residues" evidence="2">
    <location>
        <begin position="151"/>
        <end position="165"/>
    </location>
</feature>
<dbReference type="InterPro" id="IPR000424">
    <property type="entry name" value="Primosome_PriB/ssb"/>
</dbReference>
<dbReference type="Proteomes" id="UP000480222">
    <property type="component" value="Unassembled WGS sequence"/>
</dbReference>
<dbReference type="Gene3D" id="2.40.50.140">
    <property type="entry name" value="Nucleic acid-binding proteins"/>
    <property type="match status" value="1"/>
</dbReference>
<organism evidence="3 4">
    <name type="scientific">Corynebacterium diphtheriae</name>
    <dbReference type="NCBI Taxonomy" id="1717"/>
    <lineage>
        <taxon>Bacteria</taxon>
        <taxon>Bacillati</taxon>
        <taxon>Actinomycetota</taxon>
        <taxon>Actinomycetes</taxon>
        <taxon>Mycobacteriales</taxon>
        <taxon>Corynebacteriaceae</taxon>
        <taxon>Corynebacterium</taxon>
    </lineage>
</organism>